<organism evidence="2 3">
    <name type="scientific">Vitrella brassicaformis (strain CCMP3155)</name>
    <dbReference type="NCBI Taxonomy" id="1169540"/>
    <lineage>
        <taxon>Eukaryota</taxon>
        <taxon>Sar</taxon>
        <taxon>Alveolata</taxon>
        <taxon>Colpodellida</taxon>
        <taxon>Vitrellaceae</taxon>
        <taxon>Vitrella</taxon>
    </lineage>
</organism>
<dbReference type="InParanoid" id="A0A0G4G4T9"/>
<dbReference type="Proteomes" id="UP000041254">
    <property type="component" value="Unassembled WGS sequence"/>
</dbReference>
<keyword evidence="1" id="KW-0812">Transmembrane</keyword>
<reference evidence="2 3" key="1">
    <citation type="submission" date="2014-11" db="EMBL/GenBank/DDBJ databases">
        <authorList>
            <person name="Zhu J."/>
            <person name="Qi W."/>
            <person name="Song R."/>
        </authorList>
    </citation>
    <scope>NUCLEOTIDE SEQUENCE [LARGE SCALE GENOMIC DNA]</scope>
</reference>
<keyword evidence="1" id="KW-0472">Membrane</keyword>
<evidence type="ECO:0000313" key="3">
    <source>
        <dbReference type="Proteomes" id="UP000041254"/>
    </source>
</evidence>
<dbReference type="VEuPathDB" id="CryptoDB:Vbra_16948"/>
<accession>A0A0G4G4T9</accession>
<evidence type="ECO:0000256" key="1">
    <source>
        <dbReference type="SAM" id="Phobius"/>
    </source>
</evidence>
<dbReference type="PhylomeDB" id="A0A0G4G4T9"/>
<keyword evidence="1" id="KW-1133">Transmembrane helix</keyword>
<proteinExistence type="predicted"/>
<sequence length="287" mass="32026">MPCMVYILFPRMLQSEAINFRSKLVHSVSMSLFDLIMDISSPYAILLYLWAKRLVTARCKKGTPTAHHLTNIALATTKEEAISGPPIGKENDAMDAVERQESQRNDSHLLRRQSSIMSTALSLSGAQPGCGPTGGLQSALTLLELSPRYLRGLADQTHIWSNCELTALLFTNLSVLTVQACAGAPWKQLVEEGIGLVLLVAIEQLFEMCVMCVMMRWNNLPMLSSRHEKGVVRRRLLTLLLVAIFCIFSWLPFLHLSLQRAVSRTVAKPRFVLQSEPHTANCPYFSV</sequence>
<feature type="transmembrane region" description="Helical" evidence="1">
    <location>
        <begin position="30"/>
        <end position="51"/>
    </location>
</feature>
<gene>
    <name evidence="2" type="ORF">Vbra_16948</name>
</gene>
<evidence type="ECO:0000313" key="2">
    <source>
        <dbReference type="EMBL" id="CEM23114.1"/>
    </source>
</evidence>
<dbReference type="AlphaFoldDB" id="A0A0G4G4T9"/>
<feature type="transmembrane region" description="Helical" evidence="1">
    <location>
        <begin position="237"/>
        <end position="258"/>
    </location>
</feature>
<keyword evidence="3" id="KW-1185">Reference proteome</keyword>
<dbReference type="EMBL" id="CDMY01000562">
    <property type="protein sequence ID" value="CEM23114.1"/>
    <property type="molecule type" value="Genomic_DNA"/>
</dbReference>
<protein>
    <submittedName>
        <fullName evidence="2">Uncharacterized protein</fullName>
    </submittedName>
</protein>
<name>A0A0G4G4T9_VITBC</name>